<name>A0AAE3D311_9HYPH</name>
<feature type="region of interest" description="Disordered" evidence="1">
    <location>
        <begin position="411"/>
        <end position="438"/>
    </location>
</feature>
<sequence>MGEESANAHLGLPWPEAYMDLKPLLQEKWGVGNEIYLHHKLSGKSGAAVYTTDINSSEFNGQAILKFDHSSDSGKKERDEDERHQLAYETAPEYAATHLPRILHTLHHGDSLAILSTIAGQGLEFATPWAECSHRRQLSVVLDLSLGLLEGWNAGYTFSEGLRSPQDLLWNWLDYRMDPNNGGRIHAFVNDTCGVAPDDSSFVFEGRWYPNPLAFAARHADFGSRLRLRAVMGQSHGDLHGYNVLASTAKNSPTTYYLIDLAMYENSQFLFYDHAYFEISHLLMSREYTDATNWQSLLYHLRPFEEQSTAIDPRGDDLGLLELMKEWQNGLTDWVRDHHQSRISYMQNQYLLARVAAGLNFTHKMLPDKSRRMAFLFAAQNLKDYLNHNSIDWPKHGSNFILSVPSSETVVSTSAAPPQSDAPHASRHRDTEHPPLPAKPSIAVLAFKNLSGDVRQERFSDGVTQEIITALSHVDWLMVISRGSSFTYKDQEADVMRIGQELGVHYVVTGSVRKARSRIRISVQLIDARTGQHIWAERFDDAIVDVFDLQEQIADTIAANIDSQLKLTERQRTQRSAEHLGVWERYQDALWHVYRATDDHTEHAKRLLTDIIKDTPNYSAAHALRAIILCRDVTVCVTDMPEKDLEIANQEATLAVSLDETDSLPRVAFSRVLMLQGQTELAIDQAEEAVALNPSSSMAVMCLALAHIWNGDAAGALAPIDMSIRLSPKGPFHEFKHMMKCMCLYMLGDIDEAARVGHHVATGQQTGPVGPMIYAAILVRQKRLREAADIIARLHEAWPGVTLDHLKKNWKSMHPDYLAALVTDLAAAGLPE</sequence>
<evidence type="ECO:0000313" key="2">
    <source>
        <dbReference type="EMBL" id="MBW8640359.1"/>
    </source>
</evidence>
<evidence type="ECO:0000256" key="1">
    <source>
        <dbReference type="SAM" id="MobiDB-lite"/>
    </source>
</evidence>
<reference evidence="2" key="1">
    <citation type="submission" date="2021-08" db="EMBL/GenBank/DDBJ databases">
        <title>Hoeflea bacterium WL0058 sp. nov., isolated from the sediment.</title>
        <authorList>
            <person name="Wang L."/>
            <person name="Zhang D."/>
        </authorList>
    </citation>
    <scope>NUCLEOTIDE SEQUENCE</scope>
    <source>
        <strain evidence="2">WL0058</strain>
    </source>
</reference>
<comment type="caution">
    <text evidence="2">The sequence shown here is derived from an EMBL/GenBank/DDBJ whole genome shotgun (WGS) entry which is preliminary data.</text>
</comment>
<evidence type="ECO:0008006" key="4">
    <source>
        <dbReference type="Google" id="ProtNLM"/>
    </source>
</evidence>
<keyword evidence="3" id="KW-1185">Reference proteome</keyword>
<dbReference type="SUPFAM" id="SSF48452">
    <property type="entry name" value="TPR-like"/>
    <property type="match status" value="1"/>
</dbReference>
<dbReference type="Gene3D" id="1.25.40.10">
    <property type="entry name" value="Tetratricopeptide repeat domain"/>
    <property type="match status" value="1"/>
</dbReference>
<proteinExistence type="predicted"/>
<dbReference type="InterPro" id="IPR011990">
    <property type="entry name" value="TPR-like_helical_dom_sf"/>
</dbReference>
<accession>A0AAE3D311</accession>
<dbReference type="Proteomes" id="UP001196509">
    <property type="component" value="Unassembled WGS sequence"/>
</dbReference>
<evidence type="ECO:0000313" key="3">
    <source>
        <dbReference type="Proteomes" id="UP001196509"/>
    </source>
</evidence>
<dbReference type="Gene3D" id="3.40.50.10070">
    <property type="entry name" value="TolB, N-terminal domain"/>
    <property type="match status" value="1"/>
</dbReference>
<dbReference type="RefSeq" id="WP_220231091.1">
    <property type="nucleotide sequence ID" value="NZ_JAICBX010000006.1"/>
</dbReference>
<protein>
    <recommendedName>
        <fullName evidence="4">TolB amino-terminal domain-containing protein</fullName>
    </recommendedName>
</protein>
<gene>
    <name evidence="2" type="ORF">K1W69_24420</name>
</gene>
<organism evidence="2 3">
    <name type="scientific">Flavimaribacter sediminis</name>
    <dbReference type="NCBI Taxonomy" id="2865987"/>
    <lineage>
        <taxon>Bacteria</taxon>
        <taxon>Pseudomonadati</taxon>
        <taxon>Pseudomonadota</taxon>
        <taxon>Alphaproteobacteria</taxon>
        <taxon>Hyphomicrobiales</taxon>
        <taxon>Rhizobiaceae</taxon>
        <taxon>Flavimaribacter</taxon>
    </lineage>
</organism>
<dbReference type="AlphaFoldDB" id="A0AAE3D311"/>
<dbReference type="EMBL" id="JAICBX010000006">
    <property type="protein sequence ID" value="MBW8640359.1"/>
    <property type="molecule type" value="Genomic_DNA"/>
</dbReference>